<feature type="domain" description="LD-carboxypeptidase C-terminal" evidence="5">
    <location>
        <begin position="197"/>
        <end position="309"/>
    </location>
</feature>
<dbReference type="Gene3D" id="3.40.50.10740">
    <property type="entry name" value="Class I glutamine amidotransferase-like"/>
    <property type="match status" value="1"/>
</dbReference>
<sequence>MKAPRLHAGDEIRVIAPSNSFSRLSDYGIQSAEKRLKDLGFKVTFSEHTNEQDVLGSSSIMSRVKDLHEAFSDENVKGILTAIGGFNSNELLPYLDFELIKRHPKIFCGYSDITALCNAITTKTKLLTYVGPHFSSFQMDELQAYQTQAFLQATTAEAAFVVSASKSWSQDEWYLPEPTRTLHTNEWKVYNQALPVTGICYGGNLSTFQLLFGTRFLPNLEQAILFVETSEEDDYHDFARGLAALLQVVKHPKALLIGRFPKETEMTEERLLAILSKYPLLREIPVIYDMNFGHTQPIFTIPIGDKATVDTSQKTITFF</sequence>
<dbReference type="PANTHER" id="PTHR30237:SF6">
    <property type="entry name" value="CARBOXYPEPTIDASE YOCD-RELATED"/>
    <property type="match status" value="1"/>
</dbReference>
<organism evidence="7 9">
    <name type="scientific">Enterococcus silesiacus</name>
    <dbReference type="NCBI Taxonomy" id="332949"/>
    <lineage>
        <taxon>Bacteria</taxon>
        <taxon>Bacillati</taxon>
        <taxon>Bacillota</taxon>
        <taxon>Bacilli</taxon>
        <taxon>Lactobacillales</taxon>
        <taxon>Enterococcaceae</taxon>
        <taxon>Enterococcus</taxon>
    </lineage>
</organism>
<dbReference type="CDD" id="cd07062">
    <property type="entry name" value="Peptidase_S66_mccF_like"/>
    <property type="match status" value="1"/>
</dbReference>
<dbReference type="PANTHER" id="PTHR30237">
    <property type="entry name" value="MURAMOYLTETRAPEPTIDE CARBOXYPEPTIDASE"/>
    <property type="match status" value="1"/>
</dbReference>
<reference evidence="6 8" key="2">
    <citation type="submission" date="2015-12" db="EMBL/GenBank/DDBJ databases">
        <authorList>
            <person name="Lauer A."/>
            <person name="Humrighouse B."/>
            <person name="Loparev V."/>
            <person name="Shewmaker P.L."/>
            <person name="Whitney A.M."/>
            <person name="McLaughlin R.W."/>
        </authorList>
    </citation>
    <scope>NUCLEOTIDE SEQUENCE [LARGE SCALE GENOMIC DNA]</scope>
    <source>
        <strain evidence="6 8">LMG 23085</strain>
    </source>
</reference>
<evidence type="ECO:0000313" key="8">
    <source>
        <dbReference type="Proteomes" id="UP000065511"/>
    </source>
</evidence>
<evidence type="ECO:0000259" key="4">
    <source>
        <dbReference type="Pfam" id="PF02016"/>
    </source>
</evidence>
<feature type="domain" description="LD-carboxypeptidase N-terminal" evidence="4">
    <location>
        <begin position="12"/>
        <end position="131"/>
    </location>
</feature>
<evidence type="ECO:0000256" key="1">
    <source>
        <dbReference type="ARBA" id="ARBA00010233"/>
    </source>
</evidence>
<protein>
    <submittedName>
        <fullName evidence="6">Peptidase S66</fullName>
    </submittedName>
</protein>
<gene>
    <name evidence="6" type="ORF">ATZ33_02590</name>
    <name evidence="7" type="ORF">RV15_GL001322</name>
</gene>
<dbReference type="InterPro" id="IPR027478">
    <property type="entry name" value="LdcA_N"/>
</dbReference>
<evidence type="ECO:0000259" key="5">
    <source>
        <dbReference type="Pfam" id="PF17676"/>
    </source>
</evidence>
<dbReference type="Proteomes" id="UP000065511">
    <property type="component" value="Chromosome"/>
</dbReference>
<keyword evidence="8" id="KW-1185">Reference proteome</keyword>
<dbReference type="EMBL" id="CP013614">
    <property type="protein sequence ID" value="ALS00303.1"/>
    <property type="molecule type" value="Genomic_DNA"/>
</dbReference>
<dbReference type="InterPro" id="IPR027461">
    <property type="entry name" value="Carboxypeptidase_A_C_sf"/>
</dbReference>
<dbReference type="KEGG" id="ess:ATZ33_02590"/>
<feature type="active site" description="Charge relay system" evidence="3">
    <location>
        <position position="228"/>
    </location>
</feature>
<dbReference type="Proteomes" id="UP000183039">
    <property type="component" value="Unassembled WGS sequence"/>
</dbReference>
<dbReference type="InterPro" id="IPR040921">
    <property type="entry name" value="Peptidase_S66C"/>
</dbReference>
<proteinExistence type="inferred from homology"/>
<dbReference type="AlphaFoldDB" id="A0A0S3K7N7"/>
<dbReference type="OrthoDB" id="9807329at2"/>
<dbReference type="GO" id="GO:0016787">
    <property type="term" value="F:hydrolase activity"/>
    <property type="evidence" value="ECO:0007669"/>
    <property type="project" value="UniProtKB-KW"/>
</dbReference>
<dbReference type="Pfam" id="PF02016">
    <property type="entry name" value="Peptidase_S66"/>
    <property type="match status" value="1"/>
</dbReference>
<evidence type="ECO:0000313" key="6">
    <source>
        <dbReference type="EMBL" id="ALS00303.1"/>
    </source>
</evidence>
<dbReference type="InterPro" id="IPR029062">
    <property type="entry name" value="Class_I_gatase-like"/>
</dbReference>
<dbReference type="RefSeq" id="WP_071876373.1">
    <property type="nucleotide sequence ID" value="NZ_JXLC01000002.1"/>
</dbReference>
<dbReference type="SUPFAM" id="SSF52317">
    <property type="entry name" value="Class I glutamine amidotransferase-like"/>
    <property type="match status" value="1"/>
</dbReference>
<dbReference type="InterPro" id="IPR040449">
    <property type="entry name" value="Peptidase_S66_N"/>
</dbReference>
<dbReference type="Pfam" id="PF17676">
    <property type="entry name" value="Peptidase_S66C"/>
    <property type="match status" value="1"/>
</dbReference>
<dbReference type="Gene3D" id="3.50.30.60">
    <property type="entry name" value="LD-carboxypeptidase A C-terminal domain-like"/>
    <property type="match status" value="1"/>
</dbReference>
<dbReference type="PIRSF" id="PIRSF028757">
    <property type="entry name" value="LD-carboxypeptidase"/>
    <property type="match status" value="1"/>
</dbReference>
<dbReference type="SUPFAM" id="SSF141986">
    <property type="entry name" value="LD-carboxypeptidase A C-terminal domain-like"/>
    <property type="match status" value="1"/>
</dbReference>
<name>A0A0S3K7N7_9ENTE</name>
<feature type="active site" description="Nucleophile" evidence="3">
    <location>
        <position position="111"/>
    </location>
</feature>
<evidence type="ECO:0000313" key="7">
    <source>
        <dbReference type="EMBL" id="OJG93290.1"/>
    </source>
</evidence>
<evidence type="ECO:0000256" key="2">
    <source>
        <dbReference type="ARBA" id="ARBA00022801"/>
    </source>
</evidence>
<dbReference type="EMBL" id="JXLC01000002">
    <property type="protein sequence ID" value="OJG93290.1"/>
    <property type="molecule type" value="Genomic_DNA"/>
</dbReference>
<evidence type="ECO:0000313" key="9">
    <source>
        <dbReference type="Proteomes" id="UP000183039"/>
    </source>
</evidence>
<feature type="active site" description="Charge relay system" evidence="3">
    <location>
        <position position="294"/>
    </location>
</feature>
<keyword evidence="2" id="KW-0378">Hydrolase</keyword>
<comment type="similarity">
    <text evidence="1">Belongs to the peptidase S66 family.</text>
</comment>
<dbReference type="InterPro" id="IPR003507">
    <property type="entry name" value="S66_fam"/>
</dbReference>
<evidence type="ECO:0000256" key="3">
    <source>
        <dbReference type="PIRSR" id="PIRSR028757-1"/>
    </source>
</evidence>
<accession>A0A0S3K7N7</accession>
<reference evidence="7 9" key="1">
    <citation type="submission" date="2014-12" db="EMBL/GenBank/DDBJ databases">
        <title>Draft genome sequences of 29 type strains of Enterococci.</title>
        <authorList>
            <person name="Zhong Z."/>
            <person name="Sun Z."/>
            <person name="Liu W."/>
            <person name="Zhang W."/>
            <person name="Zhang H."/>
        </authorList>
    </citation>
    <scope>NUCLEOTIDE SEQUENCE [LARGE SCALE GENOMIC DNA]</scope>
    <source>
        <strain evidence="7 9">DSM 22801</strain>
    </source>
</reference>